<evidence type="ECO:0000313" key="2">
    <source>
        <dbReference type="EMBL" id="KIM57732.1"/>
    </source>
</evidence>
<dbReference type="HOGENOM" id="CLU_080791_0_0_1"/>
<name>A0A0C2ZZ63_9AGAM</name>
<feature type="compositionally biased region" description="Acidic residues" evidence="1">
    <location>
        <begin position="291"/>
        <end position="300"/>
    </location>
</feature>
<dbReference type="EMBL" id="KN822096">
    <property type="protein sequence ID" value="KIM57732.1"/>
    <property type="molecule type" value="Genomic_DNA"/>
</dbReference>
<keyword evidence="3" id="KW-1185">Reference proteome</keyword>
<feature type="region of interest" description="Disordered" evidence="1">
    <location>
        <begin position="176"/>
        <end position="198"/>
    </location>
</feature>
<feature type="region of interest" description="Disordered" evidence="1">
    <location>
        <begin position="256"/>
        <end position="300"/>
    </location>
</feature>
<sequence length="300" mass="33800">MSSGNITNGGNNGNGADKVDWQCVTSPDLVEQVEDLLKVQIAKFDEQVCRRCNKLMKWAAEQEVQRKAEEEWKKAKEGAKRVAEEEAKRQAEEEAKRKAKEEAQKRAEFQAWWQAELERKVKEKAEAKAAAKVMGAQIVQNVVQGAKPNPKCQKMKVKCHFEVLVVMMKRLASGEKHKESEMSATMVMASPQGGKKHKRMKRAVANAVSTKEIKEVLGGFLVVGPLTWPDPVTQVLDQELVWLSSKMDRFSWEMKQMADQSDHKGKGRAWPEETKEEEKLDKGEEGTDSGSNEDAEGEDE</sequence>
<feature type="region of interest" description="Disordered" evidence="1">
    <location>
        <begin position="79"/>
        <end position="99"/>
    </location>
</feature>
<dbReference type="Proteomes" id="UP000053989">
    <property type="component" value="Unassembled WGS sequence"/>
</dbReference>
<accession>A0A0C2ZZ63</accession>
<organism evidence="2 3">
    <name type="scientific">Scleroderma citrinum Foug A</name>
    <dbReference type="NCBI Taxonomy" id="1036808"/>
    <lineage>
        <taxon>Eukaryota</taxon>
        <taxon>Fungi</taxon>
        <taxon>Dikarya</taxon>
        <taxon>Basidiomycota</taxon>
        <taxon>Agaricomycotina</taxon>
        <taxon>Agaricomycetes</taxon>
        <taxon>Agaricomycetidae</taxon>
        <taxon>Boletales</taxon>
        <taxon>Sclerodermatineae</taxon>
        <taxon>Sclerodermataceae</taxon>
        <taxon>Scleroderma</taxon>
    </lineage>
</organism>
<dbReference type="AlphaFoldDB" id="A0A0C2ZZ63"/>
<feature type="compositionally biased region" description="Basic and acidic residues" evidence="1">
    <location>
        <begin position="260"/>
        <end position="285"/>
    </location>
</feature>
<evidence type="ECO:0000313" key="3">
    <source>
        <dbReference type="Proteomes" id="UP000053989"/>
    </source>
</evidence>
<dbReference type="InParanoid" id="A0A0C2ZZ63"/>
<protein>
    <submittedName>
        <fullName evidence="2">Uncharacterized protein</fullName>
    </submittedName>
</protein>
<reference evidence="3" key="2">
    <citation type="submission" date="2015-01" db="EMBL/GenBank/DDBJ databases">
        <title>Evolutionary Origins and Diversification of the Mycorrhizal Mutualists.</title>
        <authorList>
            <consortium name="DOE Joint Genome Institute"/>
            <consortium name="Mycorrhizal Genomics Consortium"/>
            <person name="Kohler A."/>
            <person name="Kuo A."/>
            <person name="Nagy L.G."/>
            <person name="Floudas D."/>
            <person name="Copeland A."/>
            <person name="Barry K.W."/>
            <person name="Cichocki N."/>
            <person name="Veneault-Fourrey C."/>
            <person name="LaButti K."/>
            <person name="Lindquist E.A."/>
            <person name="Lipzen A."/>
            <person name="Lundell T."/>
            <person name="Morin E."/>
            <person name="Murat C."/>
            <person name="Riley R."/>
            <person name="Ohm R."/>
            <person name="Sun H."/>
            <person name="Tunlid A."/>
            <person name="Henrissat B."/>
            <person name="Grigoriev I.V."/>
            <person name="Hibbett D.S."/>
            <person name="Martin F."/>
        </authorList>
    </citation>
    <scope>NUCLEOTIDE SEQUENCE [LARGE SCALE GENOMIC DNA]</scope>
    <source>
        <strain evidence="3">Foug A</strain>
    </source>
</reference>
<reference evidence="2 3" key="1">
    <citation type="submission" date="2014-04" db="EMBL/GenBank/DDBJ databases">
        <authorList>
            <consortium name="DOE Joint Genome Institute"/>
            <person name="Kuo A."/>
            <person name="Kohler A."/>
            <person name="Nagy L.G."/>
            <person name="Floudas D."/>
            <person name="Copeland A."/>
            <person name="Barry K.W."/>
            <person name="Cichocki N."/>
            <person name="Veneault-Fourrey C."/>
            <person name="LaButti K."/>
            <person name="Lindquist E.A."/>
            <person name="Lipzen A."/>
            <person name="Lundell T."/>
            <person name="Morin E."/>
            <person name="Murat C."/>
            <person name="Sun H."/>
            <person name="Tunlid A."/>
            <person name="Henrissat B."/>
            <person name="Grigoriev I.V."/>
            <person name="Hibbett D.S."/>
            <person name="Martin F."/>
            <person name="Nordberg H.P."/>
            <person name="Cantor M.N."/>
            <person name="Hua S.X."/>
        </authorList>
    </citation>
    <scope>NUCLEOTIDE SEQUENCE [LARGE SCALE GENOMIC DNA]</scope>
    <source>
        <strain evidence="2 3">Foug A</strain>
    </source>
</reference>
<evidence type="ECO:0000256" key="1">
    <source>
        <dbReference type="SAM" id="MobiDB-lite"/>
    </source>
</evidence>
<dbReference type="STRING" id="1036808.A0A0C2ZZ63"/>
<proteinExistence type="predicted"/>
<gene>
    <name evidence="2" type="ORF">SCLCIDRAFT_28586</name>
</gene>